<protein>
    <submittedName>
        <fullName evidence="1">Uncharacterized protein</fullName>
    </submittedName>
</protein>
<reference evidence="1 2" key="1">
    <citation type="submission" date="2020-02" db="EMBL/GenBank/DDBJ databases">
        <title>Paenibacillus sp. nov., isolated from rhizosphere soil of tomato.</title>
        <authorList>
            <person name="Weon H.-Y."/>
            <person name="Lee S.A."/>
        </authorList>
    </citation>
    <scope>NUCLEOTIDE SEQUENCE [LARGE SCALE GENOMIC DNA]</scope>
    <source>
        <strain evidence="1 2">14171R-81</strain>
    </source>
</reference>
<evidence type="ECO:0000313" key="2">
    <source>
        <dbReference type="Proteomes" id="UP000479114"/>
    </source>
</evidence>
<dbReference type="KEGG" id="prz:GZH47_02145"/>
<name>A0A6C0NV03_9BACL</name>
<gene>
    <name evidence="1" type="ORF">GZH47_02145</name>
</gene>
<dbReference type="RefSeq" id="WP_162638325.1">
    <property type="nucleotide sequence ID" value="NZ_CP048286.1"/>
</dbReference>
<dbReference type="Proteomes" id="UP000479114">
    <property type="component" value="Chromosome"/>
</dbReference>
<dbReference type="EMBL" id="CP048286">
    <property type="protein sequence ID" value="QHW29756.1"/>
    <property type="molecule type" value="Genomic_DNA"/>
</dbReference>
<organism evidence="1 2">
    <name type="scientific">Paenibacillus rhizovicinus</name>
    <dbReference type="NCBI Taxonomy" id="2704463"/>
    <lineage>
        <taxon>Bacteria</taxon>
        <taxon>Bacillati</taxon>
        <taxon>Bacillota</taxon>
        <taxon>Bacilli</taxon>
        <taxon>Bacillales</taxon>
        <taxon>Paenibacillaceae</taxon>
        <taxon>Paenibacillus</taxon>
    </lineage>
</organism>
<proteinExistence type="predicted"/>
<sequence>MRTIYGDYRGFKVFQQTNKYYAIHNDTDVGEHAFVICQGQLIEVLNTIDAYMDK</sequence>
<accession>A0A6C0NV03</accession>
<evidence type="ECO:0000313" key="1">
    <source>
        <dbReference type="EMBL" id="QHW29756.1"/>
    </source>
</evidence>
<dbReference type="AlphaFoldDB" id="A0A6C0NV03"/>
<keyword evidence="2" id="KW-1185">Reference proteome</keyword>